<keyword evidence="2" id="KW-1185">Reference proteome</keyword>
<evidence type="ECO:0000313" key="2">
    <source>
        <dbReference type="Proteomes" id="UP001249851"/>
    </source>
</evidence>
<organism evidence="1 2">
    <name type="scientific">Acropora cervicornis</name>
    <name type="common">Staghorn coral</name>
    <dbReference type="NCBI Taxonomy" id="6130"/>
    <lineage>
        <taxon>Eukaryota</taxon>
        <taxon>Metazoa</taxon>
        <taxon>Cnidaria</taxon>
        <taxon>Anthozoa</taxon>
        <taxon>Hexacorallia</taxon>
        <taxon>Scleractinia</taxon>
        <taxon>Astrocoeniina</taxon>
        <taxon>Acroporidae</taxon>
        <taxon>Acropora</taxon>
    </lineage>
</organism>
<reference evidence="1" key="2">
    <citation type="journal article" date="2023" name="Science">
        <title>Genomic signatures of disease resistance in endangered staghorn corals.</title>
        <authorList>
            <person name="Vollmer S.V."/>
            <person name="Selwyn J.D."/>
            <person name="Despard B.A."/>
            <person name="Roesel C.L."/>
        </authorList>
    </citation>
    <scope>NUCLEOTIDE SEQUENCE</scope>
    <source>
        <strain evidence="1">K2</strain>
    </source>
</reference>
<dbReference type="EMBL" id="JARQWQ010000021">
    <property type="protein sequence ID" value="KAK2564954.1"/>
    <property type="molecule type" value="Genomic_DNA"/>
</dbReference>
<sequence>MAFDNSLEASEIGRIWLASGCPLGPYTAIVLTANGSRTIVFTSLAMALSIHPQSSTNLHRYVYVEPDGPEVWPRPPLFHQTYKQILNQNQAVLENRRQATSLTLVKLPATSSY</sequence>
<protein>
    <submittedName>
        <fullName evidence="1">Uncharacterized protein</fullName>
    </submittedName>
</protein>
<dbReference type="AlphaFoldDB" id="A0AAD9QPJ4"/>
<gene>
    <name evidence="1" type="ORF">P5673_011664</name>
</gene>
<comment type="caution">
    <text evidence="1">The sequence shown here is derived from an EMBL/GenBank/DDBJ whole genome shotgun (WGS) entry which is preliminary data.</text>
</comment>
<reference evidence="1" key="1">
    <citation type="journal article" date="2023" name="G3 (Bethesda)">
        <title>Whole genome assembly and annotation of the endangered Caribbean coral Acropora cervicornis.</title>
        <authorList>
            <person name="Selwyn J.D."/>
            <person name="Vollmer S.V."/>
        </authorList>
    </citation>
    <scope>NUCLEOTIDE SEQUENCE</scope>
    <source>
        <strain evidence="1">K2</strain>
    </source>
</reference>
<accession>A0AAD9QPJ4</accession>
<dbReference type="Proteomes" id="UP001249851">
    <property type="component" value="Unassembled WGS sequence"/>
</dbReference>
<proteinExistence type="predicted"/>
<name>A0AAD9QPJ4_ACRCE</name>
<evidence type="ECO:0000313" key="1">
    <source>
        <dbReference type="EMBL" id="KAK2564954.1"/>
    </source>
</evidence>